<organism evidence="1 3">
    <name type="scientific">Aquisalinus luteolus</name>
    <dbReference type="NCBI Taxonomy" id="1566827"/>
    <lineage>
        <taxon>Bacteria</taxon>
        <taxon>Pseudomonadati</taxon>
        <taxon>Pseudomonadota</taxon>
        <taxon>Alphaproteobacteria</taxon>
        <taxon>Parvularculales</taxon>
        <taxon>Parvularculaceae</taxon>
        <taxon>Aquisalinus</taxon>
    </lineage>
</organism>
<dbReference type="Proteomes" id="UP000621856">
    <property type="component" value="Unassembled WGS sequence"/>
</dbReference>
<dbReference type="Pfam" id="PF11288">
    <property type="entry name" value="DUF3089"/>
    <property type="match status" value="1"/>
</dbReference>
<reference evidence="2 4" key="2">
    <citation type="submission" date="2020-02" db="EMBL/GenBank/DDBJ databases">
        <title>Genome sequence of Parvularcula flava strain NH6-79.</title>
        <authorList>
            <person name="Abdul Karim M.H."/>
            <person name="Lam M.Q."/>
            <person name="Chen S.J."/>
            <person name="Yahya A."/>
            <person name="Shahir S."/>
            <person name="Shamsir M.S."/>
            <person name="Chong C.S."/>
        </authorList>
    </citation>
    <scope>NUCLEOTIDE SEQUENCE [LARGE SCALE GENOMIC DNA]</scope>
    <source>
        <strain evidence="2 4">NH6-79</strain>
    </source>
</reference>
<reference evidence="1" key="3">
    <citation type="submission" date="2020-09" db="EMBL/GenBank/DDBJ databases">
        <authorList>
            <person name="Sun Q."/>
            <person name="Zhou Y."/>
        </authorList>
    </citation>
    <scope>NUCLEOTIDE SEQUENCE</scope>
    <source>
        <strain evidence="1">CGMCC 1.14984</strain>
    </source>
</reference>
<dbReference type="EMBL" id="VCJR02000001">
    <property type="protein sequence ID" value="NHK27626.1"/>
    <property type="molecule type" value="Genomic_DNA"/>
</dbReference>
<name>A0A8J3EQM3_9PROT</name>
<protein>
    <submittedName>
        <fullName evidence="2">DUF3089 domain-containing protein</fullName>
    </submittedName>
</protein>
<dbReference type="InterPro" id="IPR029058">
    <property type="entry name" value="AB_hydrolase_fold"/>
</dbReference>
<accession>A0A8J3EQM3</accession>
<evidence type="ECO:0000313" key="1">
    <source>
        <dbReference type="EMBL" id="GGH96008.1"/>
    </source>
</evidence>
<dbReference type="InterPro" id="IPR021440">
    <property type="entry name" value="DUF3089"/>
</dbReference>
<proteinExistence type="predicted"/>
<reference evidence="1" key="1">
    <citation type="journal article" date="2014" name="Int. J. Syst. Evol. Microbiol.">
        <title>Complete genome sequence of Corynebacterium casei LMG S-19264T (=DSM 44701T), isolated from a smear-ripened cheese.</title>
        <authorList>
            <consortium name="US DOE Joint Genome Institute (JGI-PGF)"/>
            <person name="Walter F."/>
            <person name="Albersmeier A."/>
            <person name="Kalinowski J."/>
            <person name="Ruckert C."/>
        </authorList>
    </citation>
    <scope>NUCLEOTIDE SEQUENCE</scope>
    <source>
        <strain evidence="1">CGMCC 1.14984</strain>
    </source>
</reference>
<keyword evidence="4" id="KW-1185">Reference proteome</keyword>
<dbReference type="SUPFAM" id="SSF53474">
    <property type="entry name" value="alpha/beta-Hydrolases"/>
    <property type="match status" value="1"/>
</dbReference>
<dbReference type="RefSeq" id="WP_155138730.1">
    <property type="nucleotide sequence ID" value="NZ_BMGZ01000001.1"/>
</dbReference>
<dbReference type="EMBL" id="BMGZ01000001">
    <property type="protein sequence ID" value="GGH96008.1"/>
    <property type="molecule type" value="Genomic_DNA"/>
</dbReference>
<sequence length="395" mass="44232">MTFRWIVSSVCLAFAVVVGLAAFALQENLVLFFLNPKTPYETYAPPPAPDYALADNWAMLPDNSEREGAEQAAVFYIHSTTYASREEWNAPVDDPDAGELTLKTALPNEAGPFAGLGDIYAPYYRQATLYAFFTFKHQGRASRKLAYEDVARAFENFLTRVEPERPVFIVGYGQGGLHAQRLLMDYFQDDEALRRRLAAAYLIDQATPLDLFNYALANTSACEGSEDVRCVISWTAYSTRLEKEMWRTRNRELGWDSNGDLQAPEDRELLCTNPLSWRPGDGEVSRDRHLGAASATGMPFGEQPVLVEKAVSATCRDGIVVVPMPSTGWLKHPRWFGRQWAPLNFNLFYEDIRQNATARLAALQAIRAEEATMAPPMMAPVDLEVSPINKVPDVE</sequence>
<comment type="caution">
    <text evidence="1">The sequence shown here is derived from an EMBL/GenBank/DDBJ whole genome shotgun (WGS) entry which is preliminary data.</text>
</comment>
<evidence type="ECO:0000313" key="4">
    <source>
        <dbReference type="Proteomes" id="UP000818603"/>
    </source>
</evidence>
<gene>
    <name evidence="2" type="ORF">FF098_006910</name>
    <name evidence="1" type="ORF">GCM10011355_13900</name>
</gene>
<evidence type="ECO:0000313" key="3">
    <source>
        <dbReference type="Proteomes" id="UP000621856"/>
    </source>
</evidence>
<evidence type="ECO:0000313" key="2">
    <source>
        <dbReference type="EMBL" id="NHK27626.1"/>
    </source>
</evidence>
<dbReference type="Proteomes" id="UP000818603">
    <property type="component" value="Unassembled WGS sequence"/>
</dbReference>
<dbReference type="AlphaFoldDB" id="A0A8J3EQM3"/>